<comment type="caution">
    <text evidence="7">The sequence shown here is derived from an EMBL/GenBank/DDBJ whole genome shotgun (WGS) entry which is preliminary data.</text>
</comment>
<keyword evidence="3 5" id="KW-0472">Membrane</keyword>
<dbReference type="EMBL" id="WIND01000074">
    <property type="protein sequence ID" value="MSU92325.1"/>
    <property type="molecule type" value="Genomic_DNA"/>
</dbReference>
<dbReference type="Pfam" id="PF13677">
    <property type="entry name" value="MotB_plug"/>
    <property type="match status" value="1"/>
</dbReference>
<organism evidence="7 8">
    <name type="scientific">Halovulum marinum</name>
    <dbReference type="NCBI Taxonomy" id="2662447"/>
    <lineage>
        <taxon>Bacteria</taxon>
        <taxon>Pseudomonadati</taxon>
        <taxon>Pseudomonadota</taxon>
        <taxon>Alphaproteobacteria</taxon>
        <taxon>Rhodobacterales</taxon>
        <taxon>Paracoccaceae</taxon>
        <taxon>Halovulum</taxon>
    </lineage>
</organism>
<dbReference type="AlphaFoldDB" id="A0A6L5Z8I4"/>
<evidence type="ECO:0000256" key="4">
    <source>
        <dbReference type="SAM" id="MobiDB-lite"/>
    </source>
</evidence>
<keyword evidence="2 5" id="KW-0812">Transmembrane</keyword>
<dbReference type="Gene3D" id="3.30.1330.60">
    <property type="entry name" value="OmpA-like domain"/>
    <property type="match status" value="1"/>
</dbReference>
<dbReference type="SUPFAM" id="SSF103088">
    <property type="entry name" value="OmpA-like"/>
    <property type="match status" value="1"/>
</dbReference>
<feature type="transmembrane region" description="Helical" evidence="5">
    <location>
        <begin position="28"/>
        <end position="47"/>
    </location>
</feature>
<dbReference type="InterPro" id="IPR036737">
    <property type="entry name" value="OmpA-like_sf"/>
</dbReference>
<keyword evidence="8" id="KW-1185">Reference proteome</keyword>
<evidence type="ECO:0000256" key="1">
    <source>
        <dbReference type="ARBA" id="ARBA00004370"/>
    </source>
</evidence>
<sequence>MADDSARPIIIRRKVVKAAGHHGGAWKVAYADFVTAMMAFFLLMWLLNATTEDQRKGLADYFSPSIPVHRTSGGGDGPFGGDTAMSENALTQNGRGATDKRPSAERAAAGAQEDALPEATLKGLAEALDRAGGESEVADDLLQHVRLRRTDEGLVIELAELPGAPLFGSGTAQPTRRLAGLMALVAGVVSEVSNRIAVDSHLEQRALARPASPGWQLTSTRALAARIQLAEAGVAPQRFARVAGRADRAPSWPDPRDLRNRRLEVILLVEPPN</sequence>
<feature type="domain" description="Motility protein B-like N-terminal" evidence="6">
    <location>
        <begin position="14"/>
        <end position="64"/>
    </location>
</feature>
<comment type="subcellular location">
    <subcellularLocation>
        <location evidence="1">Membrane</location>
    </subcellularLocation>
</comment>
<keyword evidence="5" id="KW-1133">Transmembrane helix</keyword>
<evidence type="ECO:0000313" key="8">
    <source>
        <dbReference type="Proteomes" id="UP000474957"/>
    </source>
</evidence>
<gene>
    <name evidence="7" type="ORF">GE300_22615</name>
</gene>
<reference evidence="7 8" key="1">
    <citation type="submission" date="2019-10" db="EMBL/GenBank/DDBJ databases">
        <title>Cognatihalovulum marinum gen. nov. sp. nov., a new member of the family Rhodobacteraceae isolated from deep seawater of the Northwest Indian Ocean.</title>
        <authorList>
            <person name="Ruan C."/>
            <person name="Wang J."/>
            <person name="Zheng X."/>
            <person name="Song L."/>
            <person name="Zhu Y."/>
            <person name="Huang Y."/>
            <person name="Lu Z."/>
            <person name="Du W."/>
            <person name="Huang L."/>
            <person name="Dai X."/>
        </authorList>
    </citation>
    <scope>NUCLEOTIDE SEQUENCE [LARGE SCALE GENOMIC DNA]</scope>
    <source>
        <strain evidence="7 8">2CG4</strain>
    </source>
</reference>
<dbReference type="InterPro" id="IPR050330">
    <property type="entry name" value="Bact_OuterMem_StrucFunc"/>
</dbReference>
<dbReference type="Proteomes" id="UP000474957">
    <property type="component" value="Unassembled WGS sequence"/>
</dbReference>
<dbReference type="GO" id="GO:0016020">
    <property type="term" value="C:membrane"/>
    <property type="evidence" value="ECO:0007669"/>
    <property type="project" value="UniProtKB-SubCell"/>
</dbReference>
<dbReference type="InterPro" id="IPR025713">
    <property type="entry name" value="MotB-like_N_dom"/>
</dbReference>
<accession>A0A6L5Z8I4</accession>
<dbReference type="PANTHER" id="PTHR30329:SF21">
    <property type="entry name" value="LIPOPROTEIN YIAD-RELATED"/>
    <property type="match status" value="1"/>
</dbReference>
<evidence type="ECO:0000256" key="2">
    <source>
        <dbReference type="ARBA" id="ARBA00022692"/>
    </source>
</evidence>
<feature type="region of interest" description="Disordered" evidence="4">
    <location>
        <begin position="92"/>
        <end position="113"/>
    </location>
</feature>
<evidence type="ECO:0000256" key="3">
    <source>
        <dbReference type="ARBA" id="ARBA00023136"/>
    </source>
</evidence>
<dbReference type="RefSeq" id="WP_154449825.1">
    <property type="nucleotide sequence ID" value="NZ_WIND01000074.1"/>
</dbReference>
<dbReference type="PANTHER" id="PTHR30329">
    <property type="entry name" value="STATOR ELEMENT OF FLAGELLAR MOTOR COMPLEX"/>
    <property type="match status" value="1"/>
</dbReference>
<evidence type="ECO:0000259" key="6">
    <source>
        <dbReference type="Pfam" id="PF13677"/>
    </source>
</evidence>
<protein>
    <submittedName>
        <fullName evidence="7">Chemotaxis protein MotB</fullName>
    </submittedName>
</protein>
<name>A0A6L5Z8I4_9RHOB</name>
<proteinExistence type="predicted"/>
<evidence type="ECO:0000313" key="7">
    <source>
        <dbReference type="EMBL" id="MSU92325.1"/>
    </source>
</evidence>
<evidence type="ECO:0000256" key="5">
    <source>
        <dbReference type="SAM" id="Phobius"/>
    </source>
</evidence>